<feature type="signal peptide" evidence="2">
    <location>
        <begin position="1"/>
        <end position="32"/>
    </location>
</feature>
<dbReference type="Proteomes" id="UP000253501">
    <property type="component" value="Unassembled WGS sequence"/>
</dbReference>
<name>A0A367PGP3_CUPNE</name>
<sequence length="120" mass="13290">MKLTCRCTGAWPRLMVILLLLLSFSSLRTAMASDGAMEREQLGALARQIELADSIAAHAANTAMDGRARYHFDYARLHADLERVRAGVQDYLAPERAQPRDPVPIAGDFVRSHEPQESSP</sequence>
<evidence type="ECO:0000256" key="1">
    <source>
        <dbReference type="SAM" id="MobiDB-lite"/>
    </source>
</evidence>
<comment type="caution">
    <text evidence="3">The sequence shown here is derived from an EMBL/GenBank/DDBJ whole genome shotgun (WGS) entry which is preliminary data.</text>
</comment>
<reference evidence="3 4" key="1">
    <citation type="submission" date="2018-04" db="EMBL/GenBank/DDBJ databases">
        <title>Cupriavidus necator CR12 genome sequencing and assembly.</title>
        <authorList>
            <person name="Ben Fekih I."/>
            <person name="Mazhar H.S."/>
            <person name="Bello S.K."/>
            <person name="Rensing C."/>
        </authorList>
    </citation>
    <scope>NUCLEOTIDE SEQUENCE [LARGE SCALE GENOMIC DNA]</scope>
    <source>
        <strain evidence="3 4">CR12</strain>
    </source>
</reference>
<accession>A0A367PGP3</accession>
<organism evidence="3 4">
    <name type="scientific">Cupriavidus necator</name>
    <name type="common">Alcaligenes eutrophus</name>
    <name type="synonym">Ralstonia eutropha</name>
    <dbReference type="NCBI Taxonomy" id="106590"/>
    <lineage>
        <taxon>Bacteria</taxon>
        <taxon>Pseudomonadati</taxon>
        <taxon>Pseudomonadota</taxon>
        <taxon>Betaproteobacteria</taxon>
        <taxon>Burkholderiales</taxon>
        <taxon>Burkholderiaceae</taxon>
        <taxon>Cupriavidus</taxon>
    </lineage>
</organism>
<feature type="region of interest" description="Disordered" evidence="1">
    <location>
        <begin position="92"/>
        <end position="120"/>
    </location>
</feature>
<proteinExistence type="predicted"/>
<keyword evidence="2" id="KW-0732">Signal</keyword>
<dbReference type="EMBL" id="QDHA01000045">
    <property type="protein sequence ID" value="RCJ06713.1"/>
    <property type="molecule type" value="Genomic_DNA"/>
</dbReference>
<feature type="chain" id="PRO_5016570019" evidence="2">
    <location>
        <begin position="33"/>
        <end position="120"/>
    </location>
</feature>
<evidence type="ECO:0000313" key="3">
    <source>
        <dbReference type="EMBL" id="RCJ06713.1"/>
    </source>
</evidence>
<evidence type="ECO:0000313" key="4">
    <source>
        <dbReference type="Proteomes" id="UP000253501"/>
    </source>
</evidence>
<feature type="compositionally biased region" description="Basic and acidic residues" evidence="1">
    <location>
        <begin position="110"/>
        <end position="120"/>
    </location>
</feature>
<evidence type="ECO:0000256" key="2">
    <source>
        <dbReference type="SAM" id="SignalP"/>
    </source>
</evidence>
<dbReference type="Pfam" id="PF09686">
    <property type="entry name" value="Plasmid_RAQPRD"/>
    <property type="match status" value="1"/>
</dbReference>
<dbReference type="NCBIfam" id="TIGR01690">
    <property type="entry name" value="ICE_RAQPRD"/>
    <property type="match status" value="1"/>
</dbReference>
<protein>
    <submittedName>
        <fullName evidence="3">Conjugal transfer protein</fullName>
    </submittedName>
</protein>
<gene>
    <name evidence="3" type="ORF">DDK22_19725</name>
</gene>
<dbReference type="RefSeq" id="WP_114133404.1">
    <property type="nucleotide sequence ID" value="NZ_CP068434.1"/>
</dbReference>
<dbReference type="InterPro" id="IPR019110">
    <property type="entry name" value="Uncharacterised_RAQPRD"/>
</dbReference>
<dbReference type="AlphaFoldDB" id="A0A367PGP3"/>